<feature type="coiled-coil region" evidence="5">
    <location>
        <begin position="83"/>
        <end position="110"/>
    </location>
</feature>
<keyword evidence="1" id="KW-0678">Repressor</keyword>
<dbReference type="SMART" id="SM00422">
    <property type="entry name" value="HTH_MERR"/>
    <property type="match status" value="1"/>
</dbReference>
<evidence type="ECO:0000259" key="6">
    <source>
        <dbReference type="PROSITE" id="PS50937"/>
    </source>
</evidence>
<dbReference type="SUPFAM" id="SSF46955">
    <property type="entry name" value="Putative DNA-binding domain"/>
    <property type="match status" value="1"/>
</dbReference>
<dbReference type="GO" id="GO:0003677">
    <property type="term" value="F:DNA binding"/>
    <property type="evidence" value="ECO:0007669"/>
    <property type="project" value="UniProtKB-KW"/>
</dbReference>
<proteinExistence type="predicted"/>
<dbReference type="PANTHER" id="PTHR30204:SF69">
    <property type="entry name" value="MERR-FAMILY TRANSCRIPTIONAL REGULATOR"/>
    <property type="match status" value="1"/>
</dbReference>
<dbReference type="OrthoDB" id="9773308at2"/>
<dbReference type="Pfam" id="PF13411">
    <property type="entry name" value="MerR_1"/>
    <property type="match status" value="1"/>
</dbReference>
<name>A0A3E2VTT8_CLOIN</name>
<evidence type="ECO:0000313" key="7">
    <source>
        <dbReference type="EMBL" id="RGC14396.1"/>
    </source>
</evidence>
<dbReference type="AlphaFoldDB" id="A0A3E2VTT8"/>
<keyword evidence="3" id="KW-0238">DNA-binding</keyword>
<dbReference type="GO" id="GO:0003700">
    <property type="term" value="F:DNA-binding transcription factor activity"/>
    <property type="evidence" value="ECO:0007669"/>
    <property type="project" value="InterPro"/>
</dbReference>
<dbReference type="InterPro" id="IPR047057">
    <property type="entry name" value="MerR_fam"/>
</dbReference>
<gene>
    <name evidence="7" type="ORF">DXA38_13675</name>
</gene>
<evidence type="ECO:0000313" key="8">
    <source>
        <dbReference type="Proteomes" id="UP000260025"/>
    </source>
</evidence>
<feature type="domain" description="HTH merR-type" evidence="6">
    <location>
        <begin position="7"/>
        <end position="76"/>
    </location>
</feature>
<comment type="caution">
    <text evidence="7">The sequence shown here is derived from an EMBL/GenBank/DDBJ whole genome shotgun (WGS) entry which is preliminary data.</text>
</comment>
<evidence type="ECO:0000256" key="4">
    <source>
        <dbReference type="ARBA" id="ARBA00023163"/>
    </source>
</evidence>
<sequence length="268" mass="31074">MKLPPWKMTTAQFAKLHGLNKRTLHYYDEIGLFSPACKGENGYRYYDYRQSMEFEYIRMLKDLHMSIEEIKEYERNPSSASFLKIADTKLTEIEKEIQRLRMTADSLQRRKEQLLLCERVESLEIRLEKQNECTVSTIPYPHGDASIAVLFHHMMNAFGAQQLRDLNMGCFLSLDKVQNRNLDSYDGLFTTAILPDTEPMVIPKGTYLCGYIKGDWQRIPQLYEAMCTYAEQHDIMLSGAAWEIGLNEFAISSMDAYVTKIMIKADNA</sequence>
<organism evidence="7 8">
    <name type="scientific">Clostridium innocuum</name>
    <dbReference type="NCBI Taxonomy" id="1522"/>
    <lineage>
        <taxon>Bacteria</taxon>
        <taxon>Bacillati</taxon>
        <taxon>Bacillota</taxon>
        <taxon>Clostridia</taxon>
        <taxon>Eubacteriales</taxon>
        <taxon>Clostridiaceae</taxon>
        <taxon>Clostridium</taxon>
    </lineage>
</organism>
<dbReference type="EMBL" id="QVEV01000021">
    <property type="protein sequence ID" value="RGC14396.1"/>
    <property type="molecule type" value="Genomic_DNA"/>
</dbReference>
<keyword evidence="4" id="KW-0804">Transcription</keyword>
<evidence type="ECO:0000256" key="1">
    <source>
        <dbReference type="ARBA" id="ARBA00022491"/>
    </source>
</evidence>
<dbReference type="InterPro" id="IPR009061">
    <property type="entry name" value="DNA-bd_dom_put_sf"/>
</dbReference>
<evidence type="ECO:0000256" key="5">
    <source>
        <dbReference type="SAM" id="Coils"/>
    </source>
</evidence>
<dbReference type="Gene3D" id="1.10.1660.10">
    <property type="match status" value="1"/>
</dbReference>
<dbReference type="RefSeq" id="WP_117443654.1">
    <property type="nucleotide sequence ID" value="NZ_QVEV01000021.1"/>
</dbReference>
<dbReference type="InterPro" id="IPR000551">
    <property type="entry name" value="MerR-type_HTH_dom"/>
</dbReference>
<protein>
    <submittedName>
        <fullName evidence="7">MerR family transcriptional regulator</fullName>
    </submittedName>
</protein>
<evidence type="ECO:0000256" key="3">
    <source>
        <dbReference type="ARBA" id="ARBA00023125"/>
    </source>
</evidence>
<accession>A0A3E2VTT8</accession>
<dbReference type="SUPFAM" id="SSF55136">
    <property type="entry name" value="Probable bacterial effector-binding domain"/>
    <property type="match status" value="1"/>
</dbReference>
<keyword evidence="5" id="KW-0175">Coiled coil</keyword>
<dbReference type="InterPro" id="IPR011256">
    <property type="entry name" value="Reg_factor_effector_dom_sf"/>
</dbReference>
<dbReference type="Proteomes" id="UP000260025">
    <property type="component" value="Unassembled WGS sequence"/>
</dbReference>
<keyword evidence="2" id="KW-0805">Transcription regulation</keyword>
<evidence type="ECO:0000256" key="2">
    <source>
        <dbReference type="ARBA" id="ARBA00023015"/>
    </source>
</evidence>
<dbReference type="PROSITE" id="PS50937">
    <property type="entry name" value="HTH_MERR_2"/>
    <property type="match status" value="1"/>
</dbReference>
<dbReference type="Gene3D" id="3.20.80.10">
    <property type="entry name" value="Regulatory factor, effector binding domain"/>
    <property type="match status" value="1"/>
</dbReference>
<reference evidence="7 8" key="1">
    <citation type="submission" date="2018-08" db="EMBL/GenBank/DDBJ databases">
        <title>A genome reference for cultivated species of the human gut microbiota.</title>
        <authorList>
            <person name="Zou Y."/>
            <person name="Xue W."/>
            <person name="Luo G."/>
        </authorList>
    </citation>
    <scope>NUCLEOTIDE SEQUENCE [LARGE SCALE GENOMIC DNA]</scope>
    <source>
        <strain evidence="7 8">OF01-2LB</strain>
    </source>
</reference>
<dbReference type="PANTHER" id="PTHR30204">
    <property type="entry name" value="REDOX-CYCLING DRUG-SENSING TRANSCRIPTIONAL ACTIVATOR SOXR"/>
    <property type="match status" value="1"/>
</dbReference>